<feature type="binding site" evidence="10">
    <location>
        <position position="80"/>
    </location>
    <ligand>
        <name>Mn(2+)</name>
        <dbReference type="ChEBI" id="CHEBI:29035"/>
        <label>2</label>
    </ligand>
</feature>
<dbReference type="OrthoDB" id="9783283at2"/>
<dbReference type="GO" id="GO:0030145">
    <property type="term" value="F:manganese ion binding"/>
    <property type="evidence" value="ECO:0007669"/>
    <property type="project" value="UniProtKB-UniRule"/>
</dbReference>
<feature type="binding site" evidence="10">
    <location>
        <position position="42"/>
    </location>
    <ligand>
        <name>Mn(2+)</name>
        <dbReference type="ChEBI" id="CHEBI:29035"/>
        <label>2</label>
    </ligand>
</feature>
<feature type="binding site" evidence="10">
    <location>
        <position position="168"/>
    </location>
    <ligand>
        <name>substrate</name>
    </ligand>
</feature>
<dbReference type="Proteomes" id="UP000034410">
    <property type="component" value="Chromosome"/>
</dbReference>
<feature type="binding site" evidence="10">
    <location>
        <position position="9"/>
    </location>
    <ligand>
        <name>Mn(2+)</name>
        <dbReference type="ChEBI" id="CHEBI:29035"/>
        <label>1</label>
    </ligand>
</feature>
<comment type="catalytic activity">
    <reaction evidence="10">
        <text>UDP-2-N,3-O-bis[(3R)-3-hydroxytetradecanoyl]-alpha-D-glucosamine + H2O = 2-N,3-O-bis[(3R)-3-hydroxytetradecanoyl]-alpha-D-glucosaminyl 1-phosphate + UMP + 2 H(+)</text>
        <dbReference type="Rhea" id="RHEA:25213"/>
        <dbReference type="ChEBI" id="CHEBI:15377"/>
        <dbReference type="ChEBI" id="CHEBI:15378"/>
        <dbReference type="ChEBI" id="CHEBI:57865"/>
        <dbReference type="ChEBI" id="CHEBI:57957"/>
        <dbReference type="ChEBI" id="CHEBI:78847"/>
        <dbReference type="EC" id="3.6.1.54"/>
    </reaction>
</comment>
<feature type="binding site" evidence="10">
    <location>
        <begin position="80"/>
        <end position="81"/>
    </location>
    <ligand>
        <name>substrate</name>
    </ligand>
</feature>
<evidence type="ECO:0000256" key="8">
    <source>
        <dbReference type="ARBA" id="ARBA00023136"/>
    </source>
</evidence>
<evidence type="ECO:0000256" key="2">
    <source>
        <dbReference type="ARBA" id="ARBA00022516"/>
    </source>
</evidence>
<dbReference type="SUPFAM" id="SSF56300">
    <property type="entry name" value="Metallo-dependent phosphatases"/>
    <property type="match status" value="1"/>
</dbReference>
<dbReference type="Gene3D" id="3.60.21.10">
    <property type="match status" value="1"/>
</dbReference>
<dbReference type="InterPro" id="IPR010138">
    <property type="entry name" value="UDP-diacylglucosamine_Hdrlase"/>
</dbReference>
<evidence type="ECO:0000259" key="11">
    <source>
        <dbReference type="Pfam" id="PF00149"/>
    </source>
</evidence>
<feature type="binding site" evidence="10">
    <location>
        <position position="198"/>
    </location>
    <ligand>
        <name>Mn(2+)</name>
        <dbReference type="ChEBI" id="CHEBI:29035"/>
        <label>1</label>
    </ligand>
</feature>
<keyword evidence="8 10" id="KW-0472">Membrane</keyword>
<keyword evidence="3 10" id="KW-0997">Cell inner membrane</keyword>
<dbReference type="PATRIC" id="fig|1543721.4.peg.1594"/>
<comment type="cofactor">
    <cofactor evidence="10">
        <name>Mn(2+)</name>
        <dbReference type="ChEBI" id="CHEBI:29035"/>
    </cofactor>
    <text evidence="10">Binds 2 Mn(2+) ions per subunit in a binuclear metal center.</text>
</comment>
<dbReference type="NCBIfam" id="NF003743">
    <property type="entry name" value="PRK05340.1"/>
    <property type="match status" value="1"/>
</dbReference>
<comment type="pathway">
    <text evidence="10">Glycolipid biosynthesis; lipid IV(A) biosynthesis; lipid IV(A) from (3R)-3-hydroxytetradecanoyl-[acyl-carrier-protein] and UDP-N-acetyl-alpha-D-glucosamine: step 4/6.</text>
</comment>
<dbReference type="EC" id="3.6.1.54" evidence="10"/>
<dbReference type="GO" id="GO:0019897">
    <property type="term" value="C:extrinsic component of plasma membrane"/>
    <property type="evidence" value="ECO:0007669"/>
    <property type="project" value="UniProtKB-UniRule"/>
</dbReference>
<evidence type="ECO:0000256" key="1">
    <source>
        <dbReference type="ARBA" id="ARBA00022475"/>
    </source>
</evidence>
<keyword evidence="5 10" id="KW-0479">Metal-binding</keyword>
<feature type="domain" description="Calcineurin-like phosphoesterase" evidence="11">
    <location>
        <begin position="5"/>
        <end position="200"/>
    </location>
</feature>
<feature type="binding site" evidence="10">
    <location>
        <position position="161"/>
    </location>
    <ligand>
        <name>substrate</name>
    </ligand>
</feature>
<evidence type="ECO:0000256" key="5">
    <source>
        <dbReference type="ARBA" id="ARBA00022723"/>
    </source>
</evidence>
<feature type="binding site" evidence="10">
    <location>
        <position position="11"/>
    </location>
    <ligand>
        <name>Mn(2+)</name>
        <dbReference type="ChEBI" id="CHEBI:29035"/>
        <label>1</label>
    </ligand>
</feature>
<keyword evidence="2 10" id="KW-0444">Lipid biosynthesis</keyword>
<dbReference type="KEGG" id="seds:AAY24_07690"/>
<keyword evidence="4 10" id="KW-0441">Lipid A biosynthesis</keyword>
<organism evidence="12 13">
    <name type="scientific">Sedimenticola thiotaurini</name>
    <dbReference type="NCBI Taxonomy" id="1543721"/>
    <lineage>
        <taxon>Bacteria</taxon>
        <taxon>Pseudomonadati</taxon>
        <taxon>Pseudomonadota</taxon>
        <taxon>Gammaproteobacteria</taxon>
        <taxon>Chromatiales</taxon>
        <taxon>Sedimenticolaceae</taxon>
        <taxon>Sedimenticola</taxon>
    </lineage>
</organism>
<reference evidence="12 13" key="1">
    <citation type="journal article" date="2015" name="Genome Announc.">
        <title>Complete Genome Sequence of Sedimenticola thiotaurini Strain SIP-G1, a Polyphosphate- and Polyhydroxyalkanoate-Accumulating Sulfur-Oxidizing Gammaproteobacterium Isolated from Salt Marsh Sediments.</title>
        <authorList>
            <person name="Flood B.E."/>
            <person name="Jones D.S."/>
            <person name="Bailey J.V."/>
        </authorList>
    </citation>
    <scope>NUCLEOTIDE SEQUENCE [LARGE SCALE GENOMIC DNA]</scope>
    <source>
        <strain evidence="12 13">SIP-G1</strain>
    </source>
</reference>
<dbReference type="GO" id="GO:0008758">
    <property type="term" value="F:UDP-2,3-diacylglucosamine hydrolase activity"/>
    <property type="evidence" value="ECO:0007669"/>
    <property type="project" value="UniProtKB-UniRule"/>
</dbReference>
<comment type="function">
    <text evidence="10">Hydrolyzes the pyrophosphate bond of UDP-2,3-diacylglucosamine to yield 2,3-diacylglucosamine 1-phosphate (lipid X) and UMP by catalyzing the attack of water at the alpha-P atom. Involved in the biosynthesis of lipid A, a phosphorylated glycolipid that anchors the lipopolysaccharide to the outer membrane of the cell.</text>
</comment>
<keyword evidence="7 10" id="KW-0443">Lipid metabolism</keyword>
<dbReference type="InterPro" id="IPR043461">
    <property type="entry name" value="LpxH-like"/>
</dbReference>
<dbReference type="CDD" id="cd07398">
    <property type="entry name" value="MPP_YbbF-LpxH"/>
    <property type="match status" value="1"/>
</dbReference>
<evidence type="ECO:0000256" key="4">
    <source>
        <dbReference type="ARBA" id="ARBA00022556"/>
    </source>
</evidence>
<dbReference type="HAMAP" id="MF_00575">
    <property type="entry name" value="LpxH"/>
    <property type="match status" value="1"/>
</dbReference>
<dbReference type="GO" id="GO:0005737">
    <property type="term" value="C:cytoplasm"/>
    <property type="evidence" value="ECO:0007669"/>
    <property type="project" value="InterPro"/>
</dbReference>
<dbReference type="InterPro" id="IPR029052">
    <property type="entry name" value="Metallo-depent_PP-like"/>
</dbReference>
<dbReference type="PANTHER" id="PTHR34990">
    <property type="entry name" value="UDP-2,3-DIACYLGLUCOSAMINE HYDROLASE-RELATED"/>
    <property type="match status" value="1"/>
</dbReference>
<keyword evidence="6 10" id="KW-0378">Hydrolase</keyword>
<dbReference type="NCBIfam" id="TIGR01854">
    <property type="entry name" value="lipid_A_lpxH"/>
    <property type="match status" value="1"/>
</dbReference>
<evidence type="ECO:0000256" key="3">
    <source>
        <dbReference type="ARBA" id="ARBA00022519"/>
    </source>
</evidence>
<evidence type="ECO:0000256" key="7">
    <source>
        <dbReference type="ARBA" id="ARBA00023098"/>
    </source>
</evidence>
<comment type="similarity">
    <text evidence="10">Belongs to the LpxH family.</text>
</comment>
<keyword evidence="9 10" id="KW-0464">Manganese</keyword>
<feature type="binding site" evidence="10">
    <location>
        <position position="196"/>
    </location>
    <ligand>
        <name>Mn(2+)</name>
        <dbReference type="ChEBI" id="CHEBI:29035"/>
        <label>2</label>
    </ligand>
</feature>
<feature type="binding site" evidence="10">
    <location>
        <position position="123"/>
    </location>
    <ligand>
        <name>substrate</name>
    </ligand>
</feature>
<feature type="binding site" evidence="10">
    <location>
        <position position="115"/>
    </location>
    <ligand>
        <name>Mn(2+)</name>
        <dbReference type="ChEBI" id="CHEBI:29035"/>
        <label>2</label>
    </ligand>
</feature>
<accession>A0A0F7JYC8</accession>
<protein>
    <recommendedName>
        <fullName evidence="10">UDP-2,3-diacylglucosamine hydrolase</fullName>
        <ecNumber evidence="10">3.6.1.54</ecNumber>
    </recommendedName>
    <alternativeName>
        <fullName evidence="10">UDP-2,3-diacylglucosamine diphosphatase</fullName>
    </alternativeName>
</protein>
<dbReference type="GO" id="GO:0009245">
    <property type="term" value="P:lipid A biosynthetic process"/>
    <property type="evidence" value="ECO:0007669"/>
    <property type="project" value="UniProtKB-UniRule"/>
</dbReference>
<dbReference type="Pfam" id="PF00149">
    <property type="entry name" value="Metallophos"/>
    <property type="match status" value="1"/>
</dbReference>
<dbReference type="UniPathway" id="UPA00359">
    <property type="reaction ID" value="UER00480"/>
</dbReference>
<evidence type="ECO:0000256" key="10">
    <source>
        <dbReference type="HAMAP-Rule" id="MF_00575"/>
    </source>
</evidence>
<dbReference type="PANTHER" id="PTHR34990:SF1">
    <property type="entry name" value="UDP-2,3-DIACYLGLUCOSAMINE HYDROLASE"/>
    <property type="match status" value="1"/>
</dbReference>
<feature type="binding site" evidence="10">
    <location>
        <position position="196"/>
    </location>
    <ligand>
        <name>substrate</name>
    </ligand>
</feature>
<gene>
    <name evidence="10" type="primary">lpxH</name>
    <name evidence="12" type="ORF">AAY24_07690</name>
</gene>
<keyword evidence="13" id="KW-1185">Reference proteome</keyword>
<evidence type="ECO:0000256" key="9">
    <source>
        <dbReference type="ARBA" id="ARBA00023211"/>
    </source>
</evidence>
<sequence>MSQSLIISDLHLSHHRPATVTLFLRFLQEQAHGDSALYILGDLFDAWIGDDNNLPPAPEVITALRRFTDHGGSLYIMHGNRDFLLGEDFARATGCQLLPDPFVVELGGQQTLLMHGDLLCSDDLEYQQARQLMRSPAFIADFIARPIEERVQLAAEYRRRSGEVTSLKSADIMDVNQQTVERYMLKHGVTRLIHGHTHRPALHEFQLDGATAQRYVLEDWHEQAASYLSIKANGIIEQCPFT</sequence>
<dbReference type="AlphaFoldDB" id="A0A0F7JYC8"/>
<evidence type="ECO:0000313" key="13">
    <source>
        <dbReference type="Proteomes" id="UP000034410"/>
    </source>
</evidence>
<dbReference type="InterPro" id="IPR004843">
    <property type="entry name" value="Calcineurin-like_PHP"/>
</dbReference>
<name>A0A0F7JYC8_9GAMM</name>
<dbReference type="RefSeq" id="WP_046859184.1">
    <property type="nucleotide sequence ID" value="NZ_CP011412.1"/>
</dbReference>
<evidence type="ECO:0000256" key="6">
    <source>
        <dbReference type="ARBA" id="ARBA00022801"/>
    </source>
</evidence>
<feature type="binding site" evidence="10">
    <location>
        <position position="42"/>
    </location>
    <ligand>
        <name>Mn(2+)</name>
        <dbReference type="ChEBI" id="CHEBI:29035"/>
        <label>1</label>
    </ligand>
</feature>
<keyword evidence="1 10" id="KW-1003">Cell membrane</keyword>
<feature type="binding site" evidence="10">
    <location>
        <position position="165"/>
    </location>
    <ligand>
        <name>substrate</name>
    </ligand>
</feature>
<comment type="subcellular location">
    <subcellularLocation>
        <location evidence="10">Cell inner membrane</location>
        <topology evidence="10">Peripheral membrane protein</topology>
        <orientation evidence="10">Cytoplasmic side</orientation>
    </subcellularLocation>
</comment>
<proteinExistence type="inferred from homology"/>
<evidence type="ECO:0000313" key="12">
    <source>
        <dbReference type="EMBL" id="AKH20249.1"/>
    </source>
</evidence>
<dbReference type="EMBL" id="CP011412">
    <property type="protein sequence ID" value="AKH20249.1"/>
    <property type="molecule type" value="Genomic_DNA"/>
</dbReference>